<name>A0A0S3SBG7_PHAAN</name>
<keyword evidence="1" id="KW-0812">Transmembrane</keyword>
<evidence type="ECO:0000313" key="3">
    <source>
        <dbReference type="Proteomes" id="UP000291084"/>
    </source>
</evidence>
<feature type="transmembrane region" description="Helical" evidence="1">
    <location>
        <begin position="12"/>
        <end position="34"/>
    </location>
</feature>
<organism evidence="2 3">
    <name type="scientific">Vigna angularis var. angularis</name>
    <dbReference type="NCBI Taxonomy" id="157739"/>
    <lineage>
        <taxon>Eukaryota</taxon>
        <taxon>Viridiplantae</taxon>
        <taxon>Streptophyta</taxon>
        <taxon>Embryophyta</taxon>
        <taxon>Tracheophyta</taxon>
        <taxon>Spermatophyta</taxon>
        <taxon>Magnoliopsida</taxon>
        <taxon>eudicotyledons</taxon>
        <taxon>Gunneridae</taxon>
        <taxon>Pentapetalae</taxon>
        <taxon>rosids</taxon>
        <taxon>fabids</taxon>
        <taxon>Fabales</taxon>
        <taxon>Fabaceae</taxon>
        <taxon>Papilionoideae</taxon>
        <taxon>50 kb inversion clade</taxon>
        <taxon>NPAAA clade</taxon>
        <taxon>indigoferoid/millettioid clade</taxon>
        <taxon>Phaseoleae</taxon>
        <taxon>Vigna</taxon>
    </lineage>
</organism>
<feature type="non-terminal residue" evidence="2">
    <location>
        <position position="1"/>
    </location>
</feature>
<dbReference type="EMBL" id="AP015039">
    <property type="protein sequence ID" value="BAT90179.1"/>
    <property type="molecule type" value="Genomic_DNA"/>
</dbReference>
<dbReference type="Proteomes" id="UP000291084">
    <property type="component" value="Chromosome 6"/>
</dbReference>
<gene>
    <name evidence="2" type="primary">Vigan.06G137000</name>
    <name evidence="2" type="ORF">VIGAN_06137000</name>
</gene>
<dbReference type="AlphaFoldDB" id="A0A0S3SBG7"/>
<reference evidence="2 3" key="1">
    <citation type="journal article" date="2015" name="Sci. Rep.">
        <title>The power of single molecule real-time sequencing technology in the de novo assembly of a eukaryotic genome.</title>
        <authorList>
            <person name="Sakai H."/>
            <person name="Naito K."/>
            <person name="Ogiso-Tanaka E."/>
            <person name="Takahashi Y."/>
            <person name="Iseki K."/>
            <person name="Muto C."/>
            <person name="Satou K."/>
            <person name="Teruya K."/>
            <person name="Shiroma A."/>
            <person name="Shimoji M."/>
            <person name="Hirano T."/>
            <person name="Itoh T."/>
            <person name="Kaga A."/>
            <person name="Tomooka N."/>
        </authorList>
    </citation>
    <scope>NUCLEOTIDE SEQUENCE [LARGE SCALE GENOMIC DNA]</scope>
    <source>
        <strain evidence="3">cv. Shumari</strain>
    </source>
</reference>
<evidence type="ECO:0000313" key="2">
    <source>
        <dbReference type="EMBL" id="BAT90179.1"/>
    </source>
</evidence>
<protein>
    <submittedName>
        <fullName evidence="2">Uncharacterized protein</fullName>
    </submittedName>
</protein>
<proteinExistence type="predicted"/>
<keyword evidence="1" id="KW-0472">Membrane</keyword>
<evidence type="ECO:0000256" key="1">
    <source>
        <dbReference type="SAM" id="Phobius"/>
    </source>
</evidence>
<sequence>RNVAPLHLRCFVFHFIRASSIIDFLHYFVSIFTFASRLLHLQLSRLNFSIFVTLCHFAVMVSLPSPPPNP</sequence>
<accession>A0A0S3SBG7</accession>
<keyword evidence="1" id="KW-1133">Transmembrane helix</keyword>
<keyword evidence="3" id="KW-1185">Reference proteome</keyword>